<keyword evidence="4" id="KW-1185">Reference proteome</keyword>
<proteinExistence type="predicted"/>
<dbReference type="eggNOG" id="arCOG02483">
    <property type="taxonomic scope" value="Archaea"/>
</dbReference>
<keyword evidence="2" id="KW-1133">Transmembrane helix</keyword>
<evidence type="ECO:0000313" key="4">
    <source>
        <dbReference type="Proteomes" id="UP000010846"/>
    </source>
</evidence>
<dbReference type="KEGG" id="hru:Halru_1269"/>
<keyword evidence="2" id="KW-0812">Transmembrane</keyword>
<dbReference type="AlphaFoldDB" id="L0IAP1"/>
<protein>
    <recommendedName>
        <fullName evidence="5">Cohesin domain-containing protein</fullName>
    </recommendedName>
</protein>
<sequence length="276" mass="27771">MSPASRPNDGTGWLTECEPVTWTDEPGIVPRFVVTAALVCLTMSAVAVGAPVDAATAVDERPDGTAAAHLDRSDTDLSAATATAQVDDSTTAQMDGRIALGDASVDPGENASIPLVLREAPAGLAGFEVTISVADEHVASIESATYPDTLAMTERPMVSADGRSITLEAVDLEDAITAGAADVTLATIEVSGTESGTTAVRVTDARLDADGGAPIAIEHTPGTITVGDDADESGSPTGGDANGIGSAVGEKLTGFGGAAALVALGWVGWRRRVRST</sequence>
<evidence type="ECO:0000256" key="2">
    <source>
        <dbReference type="SAM" id="Phobius"/>
    </source>
</evidence>
<feature type="region of interest" description="Disordered" evidence="1">
    <location>
        <begin position="221"/>
        <end position="245"/>
    </location>
</feature>
<accession>L0IAP1</accession>
<feature type="transmembrane region" description="Helical" evidence="2">
    <location>
        <begin position="252"/>
        <end position="269"/>
    </location>
</feature>
<dbReference type="HOGENOM" id="CLU_1006872_0_0_2"/>
<dbReference type="EMBL" id="CP003050">
    <property type="protein sequence ID" value="AGB15883.1"/>
    <property type="molecule type" value="Genomic_DNA"/>
</dbReference>
<gene>
    <name evidence="3" type="ordered locus">Halru_1269</name>
</gene>
<name>L0IAP1_HALRX</name>
<keyword evidence="2" id="KW-0472">Membrane</keyword>
<dbReference type="STRING" id="797302.Halru_1269"/>
<organism evidence="3 4">
    <name type="scientific">Halovivax ruber (strain DSM 18193 / JCM 13892 / XH-70)</name>
    <dbReference type="NCBI Taxonomy" id="797302"/>
    <lineage>
        <taxon>Archaea</taxon>
        <taxon>Methanobacteriati</taxon>
        <taxon>Methanobacteriota</taxon>
        <taxon>Stenosarchaea group</taxon>
        <taxon>Halobacteria</taxon>
        <taxon>Halobacteriales</taxon>
        <taxon>Natrialbaceae</taxon>
        <taxon>Halovivax</taxon>
    </lineage>
</organism>
<evidence type="ECO:0000313" key="3">
    <source>
        <dbReference type="EMBL" id="AGB15883.1"/>
    </source>
</evidence>
<dbReference type="Gene3D" id="2.60.40.680">
    <property type="match status" value="1"/>
</dbReference>
<evidence type="ECO:0008006" key="5">
    <source>
        <dbReference type="Google" id="ProtNLM"/>
    </source>
</evidence>
<evidence type="ECO:0000256" key="1">
    <source>
        <dbReference type="SAM" id="MobiDB-lite"/>
    </source>
</evidence>
<dbReference type="OrthoDB" id="205091at2157"/>
<reference evidence="3" key="1">
    <citation type="submission" date="2011-09" db="EMBL/GenBank/DDBJ databases">
        <title>Complete sequence of Halovivax ruber XH-70.</title>
        <authorList>
            <consortium name="US DOE Joint Genome Institute"/>
            <person name="Lucas S."/>
            <person name="Han J."/>
            <person name="Lapidus A."/>
            <person name="Cheng J.-F."/>
            <person name="Goodwin L."/>
            <person name="Pitluck S."/>
            <person name="Peters L."/>
            <person name="Mikhailova N."/>
            <person name="Davenport K."/>
            <person name="Detter J.C."/>
            <person name="Han C."/>
            <person name="Tapia R."/>
            <person name="Land M."/>
            <person name="Hauser L."/>
            <person name="Kyrpides N."/>
            <person name="Ivanova N."/>
            <person name="Pagani I."/>
            <person name="Sproer C."/>
            <person name="Anderson I."/>
            <person name="Woyke T."/>
        </authorList>
    </citation>
    <scope>NUCLEOTIDE SEQUENCE</scope>
    <source>
        <strain evidence="3">XH-70</strain>
    </source>
</reference>
<dbReference type="Proteomes" id="UP000010846">
    <property type="component" value="Chromosome"/>
</dbReference>